<keyword evidence="2" id="KW-1185">Reference proteome</keyword>
<reference evidence="1" key="1">
    <citation type="submission" date="2023-03" db="EMBL/GenBank/DDBJ databases">
        <title>Massive genome expansion in bonnet fungi (Mycena s.s.) driven by repeated elements and novel gene families across ecological guilds.</title>
        <authorList>
            <consortium name="Lawrence Berkeley National Laboratory"/>
            <person name="Harder C.B."/>
            <person name="Miyauchi S."/>
            <person name="Viragh M."/>
            <person name="Kuo A."/>
            <person name="Thoen E."/>
            <person name="Andreopoulos B."/>
            <person name="Lu D."/>
            <person name="Skrede I."/>
            <person name="Drula E."/>
            <person name="Henrissat B."/>
            <person name="Morin E."/>
            <person name="Kohler A."/>
            <person name="Barry K."/>
            <person name="LaButti K."/>
            <person name="Morin E."/>
            <person name="Salamov A."/>
            <person name="Lipzen A."/>
            <person name="Mereny Z."/>
            <person name="Hegedus B."/>
            <person name="Baldrian P."/>
            <person name="Stursova M."/>
            <person name="Weitz H."/>
            <person name="Taylor A."/>
            <person name="Grigoriev I.V."/>
            <person name="Nagy L.G."/>
            <person name="Martin F."/>
            <person name="Kauserud H."/>
        </authorList>
    </citation>
    <scope>NUCLEOTIDE SEQUENCE</scope>
    <source>
        <strain evidence="1">CBHHK173m</strain>
    </source>
</reference>
<protein>
    <submittedName>
        <fullName evidence="1">Uncharacterized protein</fullName>
    </submittedName>
</protein>
<gene>
    <name evidence="1" type="ORF">B0H15DRAFT_287180</name>
</gene>
<name>A0AAD6XR23_9AGAR</name>
<evidence type="ECO:0000313" key="1">
    <source>
        <dbReference type="EMBL" id="KAJ7088828.1"/>
    </source>
</evidence>
<proteinExistence type="predicted"/>
<dbReference type="AlphaFoldDB" id="A0AAD6XR23"/>
<sequence>MDSSFRECLKVSYSLYDRYISLTLLCTCRLHPPRSRSAAMLRPMRSMPDAEAWLVHSYYIQHVHRHVDSIPSPAWPSDPNPMLCNLRRGTLARRVFPDARRLDSHAPARSRPSSVTTTRSSKLSCLHASVSVPPVSYPHPPRMSLAASVSVTDTARLHLRWRDDGPSSPAAYPVWTPSRPTLCPCIVPSMLSDVSLPGPRASTRQSDVQQTCLDPWSTAAGFRHRHPTRLSSESSRCPVSR</sequence>
<accession>A0AAD6XR23</accession>
<dbReference type="Proteomes" id="UP001222325">
    <property type="component" value="Unassembled WGS sequence"/>
</dbReference>
<evidence type="ECO:0000313" key="2">
    <source>
        <dbReference type="Proteomes" id="UP001222325"/>
    </source>
</evidence>
<organism evidence="1 2">
    <name type="scientific">Mycena belliarum</name>
    <dbReference type="NCBI Taxonomy" id="1033014"/>
    <lineage>
        <taxon>Eukaryota</taxon>
        <taxon>Fungi</taxon>
        <taxon>Dikarya</taxon>
        <taxon>Basidiomycota</taxon>
        <taxon>Agaricomycotina</taxon>
        <taxon>Agaricomycetes</taxon>
        <taxon>Agaricomycetidae</taxon>
        <taxon>Agaricales</taxon>
        <taxon>Marasmiineae</taxon>
        <taxon>Mycenaceae</taxon>
        <taxon>Mycena</taxon>
    </lineage>
</organism>
<comment type="caution">
    <text evidence="1">The sequence shown here is derived from an EMBL/GenBank/DDBJ whole genome shotgun (WGS) entry which is preliminary data.</text>
</comment>
<dbReference type="EMBL" id="JARJCN010000025">
    <property type="protein sequence ID" value="KAJ7088828.1"/>
    <property type="molecule type" value="Genomic_DNA"/>
</dbReference>